<protein>
    <recommendedName>
        <fullName evidence="4">Guanylate cyclase domain-containing protein</fullName>
    </recommendedName>
</protein>
<evidence type="ECO:0008006" key="4">
    <source>
        <dbReference type="Google" id="ProtNLM"/>
    </source>
</evidence>
<evidence type="ECO:0000256" key="1">
    <source>
        <dbReference type="SAM" id="MobiDB-lite"/>
    </source>
</evidence>
<evidence type="ECO:0000313" key="2">
    <source>
        <dbReference type="EMBL" id="MFD0855646.1"/>
    </source>
</evidence>
<name>A0ABW3CQ42_9ACTN</name>
<feature type="compositionally biased region" description="Polar residues" evidence="1">
    <location>
        <begin position="75"/>
        <end position="86"/>
    </location>
</feature>
<keyword evidence="3" id="KW-1185">Reference proteome</keyword>
<feature type="region of interest" description="Disordered" evidence="1">
    <location>
        <begin position="67"/>
        <end position="86"/>
    </location>
</feature>
<reference evidence="3" key="1">
    <citation type="journal article" date="2019" name="Int. J. Syst. Evol. Microbiol.">
        <title>The Global Catalogue of Microorganisms (GCM) 10K type strain sequencing project: providing services to taxonomists for standard genome sequencing and annotation.</title>
        <authorList>
            <consortium name="The Broad Institute Genomics Platform"/>
            <consortium name="The Broad Institute Genome Sequencing Center for Infectious Disease"/>
            <person name="Wu L."/>
            <person name="Ma J."/>
        </authorList>
    </citation>
    <scope>NUCLEOTIDE SEQUENCE [LARGE SCALE GENOMIC DNA]</scope>
    <source>
        <strain evidence="3">JCM 31696</strain>
    </source>
</reference>
<organism evidence="2 3">
    <name type="scientific">Actinomadura adrarensis</name>
    <dbReference type="NCBI Taxonomy" id="1819600"/>
    <lineage>
        <taxon>Bacteria</taxon>
        <taxon>Bacillati</taxon>
        <taxon>Actinomycetota</taxon>
        <taxon>Actinomycetes</taxon>
        <taxon>Streptosporangiales</taxon>
        <taxon>Thermomonosporaceae</taxon>
        <taxon>Actinomadura</taxon>
    </lineage>
</organism>
<gene>
    <name evidence="2" type="ORF">ACFQ07_25620</name>
</gene>
<comment type="caution">
    <text evidence="2">The sequence shown here is derived from an EMBL/GenBank/DDBJ whole genome shotgun (WGS) entry which is preliminary data.</text>
</comment>
<accession>A0ABW3CQ42</accession>
<sequence>MHDPESPAAGGWKPDGHCTVFICDIVEFSRRPHDVQKKLRETLYSALESSLDASGLSWGRCRREDRGDGVIAVPSPTTSRYDSSIR</sequence>
<dbReference type="Proteomes" id="UP001597083">
    <property type="component" value="Unassembled WGS sequence"/>
</dbReference>
<evidence type="ECO:0000313" key="3">
    <source>
        <dbReference type="Proteomes" id="UP001597083"/>
    </source>
</evidence>
<dbReference type="EMBL" id="JBHTIR010003706">
    <property type="protein sequence ID" value="MFD0855646.1"/>
    <property type="molecule type" value="Genomic_DNA"/>
</dbReference>
<proteinExistence type="predicted"/>